<evidence type="ECO:0000256" key="2">
    <source>
        <dbReference type="ARBA" id="ARBA00022917"/>
    </source>
</evidence>
<dbReference type="PANTHER" id="PTHR43116">
    <property type="entry name" value="PEPTIDE CHAIN RELEASE FACTOR 2"/>
    <property type="match status" value="1"/>
</dbReference>
<keyword evidence="2" id="KW-0648">Protein biosynthesis</keyword>
<dbReference type="GO" id="GO:0016149">
    <property type="term" value="F:translation release factor activity, codon specific"/>
    <property type="evidence" value="ECO:0007669"/>
    <property type="project" value="InterPro"/>
</dbReference>
<dbReference type="GO" id="GO:0005737">
    <property type="term" value="C:cytoplasm"/>
    <property type="evidence" value="ECO:0007669"/>
    <property type="project" value="InterPro"/>
</dbReference>
<sequence length="463" mass="51459">METLKWMLPSALNLSRSPLSCSNNSSGGSNSLRLFPIPAATPTATRPLFSILFTKKYPKQTSLPFSAPSGQSSVSVSSETTEWAMQDFYALRKDVETTAARVEEIRMSAGLERLEADLALLEKKAADTSLWDDRAKAQEILLSLTDIKDKIKLLNDFRSQVEEAETIVKLTEELETIDTGLLQEASKIIPELRKALDRFELTQLLSGPYDKEGAVVTITAGAGGTDAQDWADMLLRMYVRWGEKQKYKTKVVEKSLGEEAGIKSASIELEGRFAYGYLSGEKGTHRIVRQSPFNAKGLRQTSFAGVEVMPLLPEESLDVDIPEEDLEISFTRAGGKGGQNVNKVETAVRIVHIPTGVAIRCTEERTQLANKTKALSRLKAKLLVIAEEQRASEIKQIRGDAVKAEWGQQIRNYVFHPYKLVKDVRTGYETSDISSVMDGELDLFIKAYLKYKYTTNLSEASIK</sequence>
<evidence type="ECO:0000313" key="4">
    <source>
        <dbReference type="EMBL" id="WOL03645.1"/>
    </source>
</evidence>
<evidence type="ECO:0000313" key="5">
    <source>
        <dbReference type="Proteomes" id="UP001327560"/>
    </source>
</evidence>
<dbReference type="Pfam" id="PF03462">
    <property type="entry name" value="PCRF"/>
    <property type="match status" value="1"/>
</dbReference>
<dbReference type="InterPro" id="IPR004374">
    <property type="entry name" value="PrfB"/>
</dbReference>
<keyword evidence="5" id="KW-1185">Reference proteome</keyword>
<evidence type="ECO:0000259" key="3">
    <source>
        <dbReference type="PROSITE" id="PS00745"/>
    </source>
</evidence>
<reference evidence="4 5" key="1">
    <citation type="submission" date="2023-10" db="EMBL/GenBank/DDBJ databases">
        <title>Chromosome-scale genome assembly provides insights into flower coloration mechanisms of Canna indica.</title>
        <authorList>
            <person name="Li C."/>
        </authorList>
    </citation>
    <scope>NUCLEOTIDE SEQUENCE [LARGE SCALE GENOMIC DNA]</scope>
    <source>
        <tissue evidence="4">Flower</tissue>
    </source>
</reference>
<dbReference type="HAMAP" id="MF_00094">
    <property type="entry name" value="Rel_fac_2"/>
    <property type="match status" value="1"/>
</dbReference>
<dbReference type="PANTHER" id="PTHR43116:SF3">
    <property type="entry name" value="CLASS I PEPTIDE CHAIN RELEASE FACTOR"/>
    <property type="match status" value="1"/>
</dbReference>
<dbReference type="SUPFAM" id="SSF75620">
    <property type="entry name" value="Release factor"/>
    <property type="match status" value="1"/>
</dbReference>
<dbReference type="NCBIfam" id="TIGR00020">
    <property type="entry name" value="prfB"/>
    <property type="match status" value="1"/>
</dbReference>
<dbReference type="InterPro" id="IPR000352">
    <property type="entry name" value="Pep_chain_release_fac_I"/>
</dbReference>
<feature type="domain" description="Prokaryotic-type class I peptide chain release factors" evidence="3">
    <location>
        <begin position="332"/>
        <end position="348"/>
    </location>
</feature>
<evidence type="ECO:0000256" key="1">
    <source>
        <dbReference type="ARBA" id="ARBA00010835"/>
    </source>
</evidence>
<dbReference type="Gene3D" id="3.30.160.20">
    <property type="match status" value="1"/>
</dbReference>
<gene>
    <name evidence="4" type="ORF">Cni_G12365</name>
</gene>
<dbReference type="Gene3D" id="1.20.58.410">
    <property type="entry name" value="Release factor"/>
    <property type="match status" value="1"/>
</dbReference>
<dbReference type="InterPro" id="IPR005139">
    <property type="entry name" value="PCRF"/>
</dbReference>
<dbReference type="AlphaFoldDB" id="A0AAQ3QCN9"/>
<dbReference type="PROSITE" id="PS00745">
    <property type="entry name" value="RF_PROK_I"/>
    <property type="match status" value="1"/>
</dbReference>
<comment type="similarity">
    <text evidence="1">Belongs to the prokaryotic/mitochondrial release factor family.</text>
</comment>
<dbReference type="Proteomes" id="UP001327560">
    <property type="component" value="Chromosome 4"/>
</dbReference>
<protein>
    <submittedName>
        <fullName evidence="4">Peptide chain release factor PrfB1, chloroplastic</fullName>
    </submittedName>
</protein>
<proteinExistence type="inferred from homology"/>
<dbReference type="SMART" id="SM00937">
    <property type="entry name" value="PCRF"/>
    <property type="match status" value="1"/>
</dbReference>
<organism evidence="4 5">
    <name type="scientific">Canna indica</name>
    <name type="common">Indian-shot</name>
    <dbReference type="NCBI Taxonomy" id="4628"/>
    <lineage>
        <taxon>Eukaryota</taxon>
        <taxon>Viridiplantae</taxon>
        <taxon>Streptophyta</taxon>
        <taxon>Embryophyta</taxon>
        <taxon>Tracheophyta</taxon>
        <taxon>Spermatophyta</taxon>
        <taxon>Magnoliopsida</taxon>
        <taxon>Liliopsida</taxon>
        <taxon>Zingiberales</taxon>
        <taxon>Cannaceae</taxon>
        <taxon>Canna</taxon>
    </lineage>
</organism>
<dbReference type="InterPro" id="IPR045853">
    <property type="entry name" value="Pep_chain_release_fac_I_sf"/>
</dbReference>
<accession>A0AAQ3QCN9</accession>
<dbReference type="Pfam" id="PF00472">
    <property type="entry name" value="RF-1"/>
    <property type="match status" value="1"/>
</dbReference>
<name>A0AAQ3QCN9_9LILI</name>
<dbReference type="EMBL" id="CP136893">
    <property type="protein sequence ID" value="WOL03645.1"/>
    <property type="molecule type" value="Genomic_DNA"/>
</dbReference>
<dbReference type="Gene3D" id="3.30.70.1660">
    <property type="match status" value="1"/>
</dbReference>